<feature type="domain" description="Toprim" evidence="15">
    <location>
        <begin position="248"/>
        <end position="329"/>
    </location>
</feature>
<evidence type="ECO:0000256" key="6">
    <source>
        <dbReference type="ARBA" id="ARBA00022723"/>
    </source>
</evidence>
<dbReference type="RefSeq" id="WP_094752783.1">
    <property type="nucleotide sequence ID" value="NZ_CP022347.1"/>
</dbReference>
<dbReference type="Pfam" id="PF08275">
    <property type="entry name" value="DNAG_N"/>
    <property type="match status" value="1"/>
</dbReference>
<dbReference type="Pfam" id="PF01807">
    <property type="entry name" value="Zn_ribbon_DnaG"/>
    <property type="match status" value="1"/>
</dbReference>
<dbReference type="Gene3D" id="3.40.1360.10">
    <property type="match status" value="1"/>
</dbReference>
<dbReference type="SUPFAM" id="SSF57783">
    <property type="entry name" value="Zinc beta-ribbon"/>
    <property type="match status" value="1"/>
</dbReference>
<dbReference type="InterPro" id="IPR006171">
    <property type="entry name" value="TOPRIM_dom"/>
</dbReference>
<dbReference type="GO" id="GO:0003899">
    <property type="term" value="F:DNA-directed RNA polymerase activity"/>
    <property type="evidence" value="ECO:0007669"/>
    <property type="project" value="UniProtKB-UniRule"/>
</dbReference>
<keyword evidence="5 12" id="KW-0235">DNA replication</keyword>
<dbReference type="InterPro" id="IPR002694">
    <property type="entry name" value="Znf_CHC2"/>
</dbReference>
<keyword evidence="4 12" id="KW-0548">Nucleotidyltransferase</keyword>
<evidence type="ECO:0000313" key="16">
    <source>
        <dbReference type="EMBL" id="ASQ29814.1"/>
    </source>
</evidence>
<dbReference type="InterPro" id="IPR006295">
    <property type="entry name" value="DNA_primase_DnaG"/>
</dbReference>
<dbReference type="NCBIfam" id="TIGR01391">
    <property type="entry name" value="dnaG"/>
    <property type="match status" value="1"/>
</dbReference>
<evidence type="ECO:0000256" key="1">
    <source>
        <dbReference type="ARBA" id="ARBA00022478"/>
    </source>
</evidence>
<organism evidence="16 17">
    <name type="scientific">Campylobacter avium LMG 24591</name>
    <dbReference type="NCBI Taxonomy" id="522484"/>
    <lineage>
        <taxon>Bacteria</taxon>
        <taxon>Pseudomonadati</taxon>
        <taxon>Campylobacterota</taxon>
        <taxon>Epsilonproteobacteria</taxon>
        <taxon>Campylobacterales</taxon>
        <taxon>Campylobacteraceae</taxon>
        <taxon>Campylobacter</taxon>
    </lineage>
</organism>
<dbReference type="SMART" id="SM00400">
    <property type="entry name" value="ZnF_CHCC"/>
    <property type="match status" value="1"/>
</dbReference>
<evidence type="ECO:0000259" key="15">
    <source>
        <dbReference type="PROSITE" id="PS50880"/>
    </source>
</evidence>
<keyword evidence="8 12" id="KW-0862">Zinc</keyword>
<evidence type="ECO:0000256" key="11">
    <source>
        <dbReference type="ARBA" id="ARBA00023163"/>
    </source>
</evidence>
<keyword evidence="11 12" id="KW-0804">Transcription</keyword>
<dbReference type="SUPFAM" id="SSF56731">
    <property type="entry name" value="DNA primase core"/>
    <property type="match status" value="1"/>
</dbReference>
<feature type="zinc finger region" description="CHC2-type" evidence="12 14">
    <location>
        <begin position="37"/>
        <end position="61"/>
    </location>
</feature>
<dbReference type="GO" id="GO:0008270">
    <property type="term" value="F:zinc ion binding"/>
    <property type="evidence" value="ECO:0007669"/>
    <property type="project" value="UniProtKB-UniRule"/>
</dbReference>
<dbReference type="Gene3D" id="3.90.980.10">
    <property type="entry name" value="DNA primase, catalytic core, N-terminal domain"/>
    <property type="match status" value="1"/>
</dbReference>
<dbReference type="SMART" id="SM00493">
    <property type="entry name" value="TOPRIM"/>
    <property type="match status" value="1"/>
</dbReference>
<proteinExistence type="inferred from homology"/>
<dbReference type="HAMAP" id="MF_00974">
    <property type="entry name" value="DNA_primase_DnaG"/>
    <property type="match status" value="1"/>
</dbReference>
<sequence>MIEKSSIEELKQRVDIVDIISHYVELKKSGSNYVCVCPFHDDKNPSMSVNSIKGFYHCFACQSGGDVFKFVQDYERLDFSAAVEKVAQLSNFSLRYSDKKDSFKASREILPLLNSFYKSSLAKHKEAISYLYERGLNDEDIRKFELGYAPSSEQSLEVLKKAGVNSKDAFLVGALKLRDDNKSYYAAFSKRITFPIYDMKGLLVGFGGRIIDDSNRAKYLNSSQNSLFDKARIFYALNLAKDEIIKKKEIIICEGYIDVIALHKAGFKNAVAILGTALTTEHIKLIKKLEAKVILCLDSDKAGINAAFKSSYLLSLHKIEGKACMLKGGKDVAELVFNNQMQELYAALDGGLDFVEFYIRILLAKFDLNNILQKQKALEEVKKFTFELEPMIARHYEPLLAKLLNEPLELIKLSKMSKKQSNSQPTKQVFEKKFDLAEAEICQFLYNNEHYKSIFKEVSNENFFIMKDTIKELLSGSGYENSAIREVQMRNLDGLKDGSEFLQALCNLNCAFLNRQKQSTVKDFQKKQAINMLNQRLSKIKKSLKTQKAFFSFLHKALKFMNDENLDEDSFCKTLEYFMKELKQENYDEKIFLKDEDESISTF</sequence>
<comment type="function">
    <text evidence="12 13">RNA polymerase that catalyzes the synthesis of short RNA molecules used as primers for DNA polymerase during DNA replication.</text>
</comment>
<evidence type="ECO:0000256" key="7">
    <source>
        <dbReference type="ARBA" id="ARBA00022771"/>
    </source>
</evidence>
<evidence type="ECO:0000256" key="8">
    <source>
        <dbReference type="ARBA" id="ARBA00022833"/>
    </source>
</evidence>
<dbReference type="Proteomes" id="UP000201169">
    <property type="component" value="Chromosome"/>
</dbReference>
<evidence type="ECO:0000256" key="4">
    <source>
        <dbReference type="ARBA" id="ARBA00022695"/>
    </source>
</evidence>
<comment type="catalytic activity">
    <reaction evidence="12">
        <text>ssDNA + n NTP = ssDNA/pppN(pN)n-1 hybrid + (n-1) diphosphate.</text>
        <dbReference type="EC" id="2.7.7.101"/>
    </reaction>
</comment>
<dbReference type="OrthoDB" id="9803773at2"/>
<dbReference type="InterPro" id="IPR050219">
    <property type="entry name" value="DnaG_primase"/>
</dbReference>
<evidence type="ECO:0000256" key="14">
    <source>
        <dbReference type="PIRSR" id="PIRSR002811-1"/>
    </source>
</evidence>
<dbReference type="CDD" id="cd03364">
    <property type="entry name" value="TOPRIM_DnaG_primases"/>
    <property type="match status" value="1"/>
</dbReference>
<evidence type="ECO:0000256" key="12">
    <source>
        <dbReference type="HAMAP-Rule" id="MF_00974"/>
    </source>
</evidence>
<evidence type="ECO:0000256" key="3">
    <source>
        <dbReference type="ARBA" id="ARBA00022679"/>
    </source>
</evidence>
<keyword evidence="1 12" id="KW-0240">DNA-directed RNA polymerase</keyword>
<dbReference type="InterPro" id="IPR034151">
    <property type="entry name" value="TOPRIM_DnaG_bac"/>
</dbReference>
<dbReference type="GO" id="GO:0006269">
    <property type="term" value="P:DNA replication, synthesis of primer"/>
    <property type="evidence" value="ECO:0007669"/>
    <property type="project" value="UniProtKB-UniRule"/>
</dbReference>
<dbReference type="PIRSF" id="PIRSF002811">
    <property type="entry name" value="DnaG"/>
    <property type="match status" value="1"/>
</dbReference>
<protein>
    <recommendedName>
        <fullName evidence="12 13">DNA primase</fullName>
        <ecNumber evidence="12">2.7.7.101</ecNumber>
    </recommendedName>
</protein>
<accession>A0A222MUU0</accession>
<dbReference type="Pfam" id="PF13155">
    <property type="entry name" value="Toprim_2"/>
    <property type="match status" value="1"/>
</dbReference>
<dbReference type="GO" id="GO:0005737">
    <property type="term" value="C:cytoplasm"/>
    <property type="evidence" value="ECO:0007669"/>
    <property type="project" value="TreeGrafter"/>
</dbReference>
<comment type="cofactor">
    <cofactor evidence="12 13 14">
        <name>Zn(2+)</name>
        <dbReference type="ChEBI" id="CHEBI:29105"/>
    </cofactor>
    <text evidence="12 13 14">Binds 1 zinc ion per monomer.</text>
</comment>
<evidence type="ECO:0000256" key="10">
    <source>
        <dbReference type="ARBA" id="ARBA00023125"/>
    </source>
</evidence>
<dbReference type="FunFam" id="3.90.580.10:FF:000001">
    <property type="entry name" value="DNA primase"/>
    <property type="match status" value="1"/>
</dbReference>
<evidence type="ECO:0000256" key="2">
    <source>
        <dbReference type="ARBA" id="ARBA00022515"/>
    </source>
</evidence>
<keyword evidence="3 12" id="KW-0808">Transferase</keyword>
<keyword evidence="7 12" id="KW-0863">Zinc-finger</keyword>
<comment type="subunit">
    <text evidence="12">Monomer. Interacts with DnaB.</text>
</comment>
<dbReference type="PROSITE" id="PS50880">
    <property type="entry name" value="TOPRIM"/>
    <property type="match status" value="1"/>
</dbReference>
<keyword evidence="9" id="KW-0460">Magnesium</keyword>
<evidence type="ECO:0000256" key="5">
    <source>
        <dbReference type="ARBA" id="ARBA00022705"/>
    </source>
</evidence>
<comment type="domain">
    <text evidence="12">Contains an N-terminal zinc-binding domain, a central core domain that contains the primase activity, and a C-terminal DnaB-binding domain.</text>
</comment>
<dbReference type="GO" id="GO:1990077">
    <property type="term" value="C:primosome complex"/>
    <property type="evidence" value="ECO:0007669"/>
    <property type="project" value="UniProtKB-KW"/>
</dbReference>
<keyword evidence="17" id="KW-1185">Reference proteome</keyword>
<dbReference type="KEGG" id="cavi:CAV_0142"/>
<dbReference type="GO" id="GO:0003677">
    <property type="term" value="F:DNA binding"/>
    <property type="evidence" value="ECO:0007669"/>
    <property type="project" value="UniProtKB-KW"/>
</dbReference>
<dbReference type="Gene3D" id="3.90.580.10">
    <property type="entry name" value="Zinc finger, CHC2-type domain"/>
    <property type="match status" value="1"/>
</dbReference>
<reference evidence="16 17" key="1">
    <citation type="submission" date="2017-07" db="EMBL/GenBank/DDBJ databases">
        <title>Analysis of two Campylobacter avium genomes and identification of a novel hippuricase gene.</title>
        <authorList>
            <person name="Miller W.G."/>
            <person name="Chapman M.H."/>
            <person name="Yee E."/>
            <person name="Revez J."/>
            <person name="Bono J.L."/>
            <person name="Rossi M."/>
        </authorList>
    </citation>
    <scope>NUCLEOTIDE SEQUENCE [LARGE SCALE GENOMIC DNA]</scope>
    <source>
        <strain evidence="16 17">LMG 24591</strain>
    </source>
</reference>
<evidence type="ECO:0000313" key="17">
    <source>
        <dbReference type="Proteomes" id="UP000201169"/>
    </source>
</evidence>
<comment type="similarity">
    <text evidence="12 13">Belongs to the DnaG primase family.</text>
</comment>
<evidence type="ECO:0000256" key="9">
    <source>
        <dbReference type="ARBA" id="ARBA00022842"/>
    </source>
</evidence>
<dbReference type="GO" id="GO:0000428">
    <property type="term" value="C:DNA-directed RNA polymerase complex"/>
    <property type="evidence" value="ECO:0007669"/>
    <property type="project" value="UniProtKB-KW"/>
</dbReference>
<dbReference type="InterPro" id="IPR037068">
    <property type="entry name" value="DNA_primase_core_N_sf"/>
</dbReference>
<gene>
    <name evidence="12 16" type="primary">dnaG</name>
    <name evidence="16" type="ORF">CAV_0142</name>
</gene>
<dbReference type="InterPro" id="IPR013264">
    <property type="entry name" value="DNAG_N"/>
</dbReference>
<dbReference type="PANTHER" id="PTHR30313">
    <property type="entry name" value="DNA PRIMASE"/>
    <property type="match status" value="1"/>
</dbReference>
<name>A0A222MUU0_9BACT</name>
<dbReference type="InterPro" id="IPR036977">
    <property type="entry name" value="DNA_primase_Znf_CHC2"/>
</dbReference>
<dbReference type="AlphaFoldDB" id="A0A222MUU0"/>
<keyword evidence="6 12" id="KW-0479">Metal-binding</keyword>
<evidence type="ECO:0000256" key="13">
    <source>
        <dbReference type="PIRNR" id="PIRNR002811"/>
    </source>
</evidence>
<keyword evidence="2 12" id="KW-0639">Primosome</keyword>
<keyword evidence="10 12" id="KW-0238">DNA-binding</keyword>
<dbReference type="EMBL" id="CP022347">
    <property type="protein sequence ID" value="ASQ29814.1"/>
    <property type="molecule type" value="Genomic_DNA"/>
</dbReference>
<dbReference type="InterPro" id="IPR030846">
    <property type="entry name" value="DnaG_bac"/>
</dbReference>
<dbReference type="PANTHER" id="PTHR30313:SF2">
    <property type="entry name" value="DNA PRIMASE"/>
    <property type="match status" value="1"/>
</dbReference>
<dbReference type="EC" id="2.7.7.101" evidence="12"/>